<proteinExistence type="predicted"/>
<dbReference type="HOGENOM" id="CLU_142802_0_0_10"/>
<dbReference type="PATRIC" id="fig|1227739.3.peg.2339"/>
<evidence type="ECO:0000313" key="2">
    <source>
        <dbReference type="Proteomes" id="UP000019423"/>
    </source>
</evidence>
<name>W8F7L1_9BACT</name>
<accession>W8F7L1</accession>
<keyword evidence="2" id="KW-1185">Reference proteome</keyword>
<evidence type="ECO:0000313" key="1">
    <source>
        <dbReference type="EMBL" id="AHJ97725.1"/>
    </source>
</evidence>
<dbReference type="AlphaFoldDB" id="W8F7L1"/>
<organism evidence="1 2">
    <name type="scientific">Hymenobacter swuensis DY53</name>
    <dbReference type="NCBI Taxonomy" id="1227739"/>
    <lineage>
        <taxon>Bacteria</taxon>
        <taxon>Pseudomonadati</taxon>
        <taxon>Bacteroidota</taxon>
        <taxon>Cytophagia</taxon>
        <taxon>Cytophagales</taxon>
        <taxon>Hymenobacteraceae</taxon>
        <taxon>Hymenobacter</taxon>
    </lineage>
</organism>
<protein>
    <submittedName>
        <fullName evidence="1">Uncharacterized protein</fullName>
    </submittedName>
</protein>
<dbReference type="EMBL" id="CP007145">
    <property type="protein sequence ID" value="AHJ97725.1"/>
    <property type="molecule type" value="Genomic_DNA"/>
</dbReference>
<dbReference type="Proteomes" id="UP000019423">
    <property type="component" value="Chromosome"/>
</dbReference>
<sequence>MNYLVMKITRFTASVTRLLLMSILGPEQFPDAAAQPATGRRQRLAGAAATTATQLLPLLKLLDTIQPQVCSDSVFHLRRLKIQAHFAEVRQEMRAERPRRQALQFALHALTELVREEARDISRDELQQAAKEVVLATLKNAPALLNAANQARLLA</sequence>
<reference evidence="1 2" key="1">
    <citation type="submission" date="2014-01" db="EMBL/GenBank/DDBJ databases">
        <title>Complete genome sequence of ionizing-radiation resistance bacterium Hymenobacter swuensis DY53.</title>
        <authorList>
            <person name="Jung J.-H."/>
            <person name="Jeong S.-W."/>
            <person name="Joe M.-H."/>
            <person name="Cho y.-j."/>
            <person name="Kim M.-K."/>
            <person name="Lim S.-Y."/>
        </authorList>
    </citation>
    <scope>NUCLEOTIDE SEQUENCE [LARGE SCALE GENOMIC DNA]</scope>
    <source>
        <strain evidence="1 2">DY53</strain>
    </source>
</reference>
<dbReference type="KEGG" id="hsw:Hsw_2130"/>
<gene>
    <name evidence="1" type="ORF">Hsw_2130</name>
</gene>